<gene>
    <name evidence="1" type="ORF">FIV41_06860</name>
</gene>
<dbReference type="AlphaFoldDB" id="A0A9X9BVE9"/>
<accession>A0A9X9BVE9</accession>
<protein>
    <submittedName>
        <fullName evidence="1">Uncharacterized protein</fullName>
    </submittedName>
</protein>
<organism evidence="1 2">
    <name type="scientific">Pseudomonas marginalis</name>
    <name type="common">Pseudomonas panacis</name>
    <dbReference type="NCBI Taxonomy" id="298"/>
    <lineage>
        <taxon>Bacteria</taxon>
        <taxon>Pseudomonadati</taxon>
        <taxon>Pseudomonadota</taxon>
        <taxon>Gammaproteobacteria</taxon>
        <taxon>Pseudomonadales</taxon>
        <taxon>Pseudomonadaceae</taxon>
        <taxon>Pseudomonas</taxon>
    </lineage>
</organism>
<sequence>MNPCRSELAREEPIGTAFVLNKRGDLWFFASKLAPTGGQKWYLTRKLAVSWVVLNAPESSIPYLFFQ</sequence>
<name>A0A9X9BVE9_PSEMA</name>
<evidence type="ECO:0000313" key="2">
    <source>
        <dbReference type="Proteomes" id="UP000316123"/>
    </source>
</evidence>
<comment type="caution">
    <text evidence="1">The sequence shown here is derived from an EMBL/GenBank/DDBJ whole genome shotgun (WGS) entry which is preliminary data.</text>
</comment>
<reference evidence="1 2" key="1">
    <citation type="submission" date="2019-06" db="EMBL/GenBank/DDBJ databases">
        <title>Pseudomonas bimorpha sp. nov. isolated from bovine raw milk and skim milk concentrate.</title>
        <authorList>
            <person name="Hofmann K."/>
            <person name="Huptas C."/>
            <person name="Doll E."/>
            <person name="Scherer S."/>
            <person name="Wenning M."/>
        </authorList>
    </citation>
    <scope>NUCLEOTIDE SEQUENCE [LARGE SCALE GENOMIC DNA]</scope>
    <source>
        <strain evidence="1 2">DSM 13124</strain>
    </source>
</reference>
<proteinExistence type="predicted"/>
<dbReference type="Proteomes" id="UP000316123">
    <property type="component" value="Unassembled WGS sequence"/>
</dbReference>
<evidence type="ECO:0000313" key="1">
    <source>
        <dbReference type="EMBL" id="TWR61719.1"/>
    </source>
</evidence>
<dbReference type="EMBL" id="VFEQ01000003">
    <property type="protein sequence ID" value="TWR61719.1"/>
    <property type="molecule type" value="Genomic_DNA"/>
</dbReference>